<comment type="caution">
    <text evidence="10">Lacks conserved residue(s) required for the propagation of feature annotation.</text>
</comment>
<evidence type="ECO:0000256" key="2">
    <source>
        <dbReference type="ARBA" id="ARBA00022475"/>
    </source>
</evidence>
<evidence type="ECO:0000256" key="4">
    <source>
        <dbReference type="ARBA" id="ARBA00022692"/>
    </source>
</evidence>
<dbReference type="GO" id="GO:0004984">
    <property type="term" value="F:olfactory receptor activity"/>
    <property type="evidence" value="ECO:0007669"/>
    <property type="project" value="InterPro"/>
</dbReference>
<comment type="subcellular location">
    <subcellularLocation>
        <location evidence="1 10">Cell membrane</location>
        <topology evidence="1 10">Multi-pass membrane protein</topology>
    </subcellularLocation>
</comment>
<feature type="transmembrane region" description="Helical" evidence="10">
    <location>
        <begin position="289"/>
        <end position="309"/>
    </location>
</feature>
<keyword evidence="8 10" id="KW-0675">Receptor</keyword>
<dbReference type="PANTHER" id="PTHR21137">
    <property type="entry name" value="ODORANT RECEPTOR"/>
    <property type="match status" value="1"/>
</dbReference>
<keyword evidence="12" id="KW-1185">Reference proteome</keyword>
<keyword evidence="2" id="KW-1003">Cell membrane</keyword>
<sequence>MMSNRSISRLIVIGLRLTGIWPDSSYEIVVRCIWIVIMVFGQILQYRYIIKQISCGGNLTNVIDGLSTALPYSLLFFKLISFWINRRLFKNMLMEMSQDWINSSKFNIDAMINKTKLAYRYSKLIMIVYAIAVFTYAGVFLEISRQNQDEEFNITSRQLLIKMDFPFTYYESPLYEYVFVLQFFQLFSNASAIAMLNALIIILIFHVGGQIEMLHEALENIFVKNHKSLRNVVKPLIDLHYQIILGSENIENLFSYIALMQLLCNTLIICCIGFLIIVALNLHMNIEELINILLFYIAITLEAFVFSYAGEYLSNKSLSISTSAYGSSWYLLDPRDRRIIILLMIRSQRQLTITAGKFMDLSMQTFANIIRTSASYISILYAMY</sequence>
<feature type="transmembrane region" description="Helical" evidence="10">
    <location>
        <begin position="69"/>
        <end position="89"/>
    </location>
</feature>
<evidence type="ECO:0000256" key="6">
    <source>
        <dbReference type="ARBA" id="ARBA00022989"/>
    </source>
</evidence>
<evidence type="ECO:0000256" key="3">
    <source>
        <dbReference type="ARBA" id="ARBA00022606"/>
    </source>
</evidence>
<reference evidence="11 12" key="1">
    <citation type="submission" date="2024-05" db="EMBL/GenBank/DDBJ databases">
        <title>The nuclear and mitochondrial genome assemblies of Tetragonisca angustula (Apidae: Meliponini), a tiny yet remarkable pollinator in the Neotropics.</title>
        <authorList>
            <person name="Ferrari R."/>
            <person name="Ricardo P.C."/>
            <person name="Dias F.C."/>
            <person name="Araujo N.S."/>
            <person name="Soares D.O."/>
            <person name="Zhou Q.-S."/>
            <person name="Zhu C.-D."/>
            <person name="Coutinho L."/>
            <person name="Airas M.C."/>
            <person name="Batista T.M."/>
        </authorList>
    </citation>
    <scope>NUCLEOTIDE SEQUENCE [LARGE SCALE GENOMIC DNA]</scope>
    <source>
        <strain evidence="11">ASF017062</strain>
        <tissue evidence="11">Abdomen</tissue>
    </source>
</reference>
<proteinExistence type="inferred from homology"/>
<evidence type="ECO:0000256" key="10">
    <source>
        <dbReference type="RuleBase" id="RU351113"/>
    </source>
</evidence>
<keyword evidence="5 10" id="KW-0552">Olfaction</keyword>
<keyword evidence="7 10" id="KW-0472">Membrane</keyword>
<comment type="caution">
    <text evidence="11">The sequence shown here is derived from an EMBL/GenBank/DDBJ whole genome shotgun (WGS) entry which is preliminary data.</text>
</comment>
<feature type="transmembrane region" description="Helical" evidence="10">
    <location>
        <begin position="183"/>
        <end position="205"/>
    </location>
</feature>
<keyword evidence="6 10" id="KW-1133">Transmembrane helix</keyword>
<evidence type="ECO:0000256" key="9">
    <source>
        <dbReference type="ARBA" id="ARBA00023224"/>
    </source>
</evidence>
<accession>A0AAW0ZMZ8</accession>
<organism evidence="11 12">
    <name type="scientific">Tetragonisca angustula</name>
    <dbReference type="NCBI Taxonomy" id="166442"/>
    <lineage>
        <taxon>Eukaryota</taxon>
        <taxon>Metazoa</taxon>
        <taxon>Ecdysozoa</taxon>
        <taxon>Arthropoda</taxon>
        <taxon>Hexapoda</taxon>
        <taxon>Insecta</taxon>
        <taxon>Pterygota</taxon>
        <taxon>Neoptera</taxon>
        <taxon>Endopterygota</taxon>
        <taxon>Hymenoptera</taxon>
        <taxon>Apocrita</taxon>
        <taxon>Aculeata</taxon>
        <taxon>Apoidea</taxon>
        <taxon>Anthophila</taxon>
        <taxon>Apidae</taxon>
        <taxon>Tetragonisca</taxon>
    </lineage>
</organism>
<protein>
    <recommendedName>
        <fullName evidence="10">Odorant receptor</fullName>
    </recommendedName>
</protein>
<keyword evidence="4 10" id="KW-0812">Transmembrane</keyword>
<keyword evidence="9 10" id="KW-0807">Transducer</keyword>
<feature type="transmembrane region" description="Helical" evidence="10">
    <location>
        <begin position="262"/>
        <end position="283"/>
    </location>
</feature>
<dbReference type="InterPro" id="IPR004117">
    <property type="entry name" value="7tm6_olfct_rcpt"/>
</dbReference>
<dbReference type="Proteomes" id="UP001432146">
    <property type="component" value="Unassembled WGS sequence"/>
</dbReference>
<dbReference type="AlphaFoldDB" id="A0AAW0ZMZ8"/>
<evidence type="ECO:0000256" key="8">
    <source>
        <dbReference type="ARBA" id="ARBA00023170"/>
    </source>
</evidence>
<dbReference type="GO" id="GO:0005886">
    <property type="term" value="C:plasma membrane"/>
    <property type="evidence" value="ECO:0007669"/>
    <property type="project" value="UniProtKB-SubCell"/>
</dbReference>
<gene>
    <name evidence="11" type="ORF">QLX08_008431</name>
</gene>
<comment type="similarity">
    <text evidence="10">Belongs to the insect chemoreceptor superfamily. Heteromeric odorant receptor channel (TC 1.A.69) family.</text>
</comment>
<evidence type="ECO:0000313" key="11">
    <source>
        <dbReference type="EMBL" id="KAK9298106.1"/>
    </source>
</evidence>
<dbReference type="GO" id="GO:0005549">
    <property type="term" value="F:odorant binding"/>
    <property type="evidence" value="ECO:0007669"/>
    <property type="project" value="InterPro"/>
</dbReference>
<name>A0AAW0ZMZ8_9HYME</name>
<dbReference type="Pfam" id="PF02949">
    <property type="entry name" value="7tm_6"/>
    <property type="match status" value="1"/>
</dbReference>
<feature type="transmembrane region" description="Helical" evidence="10">
    <location>
        <begin position="124"/>
        <end position="143"/>
    </location>
</feature>
<evidence type="ECO:0000256" key="7">
    <source>
        <dbReference type="ARBA" id="ARBA00023136"/>
    </source>
</evidence>
<keyword evidence="3 10" id="KW-0716">Sensory transduction</keyword>
<evidence type="ECO:0000256" key="5">
    <source>
        <dbReference type="ARBA" id="ARBA00022725"/>
    </source>
</evidence>
<dbReference type="GO" id="GO:0007165">
    <property type="term" value="P:signal transduction"/>
    <property type="evidence" value="ECO:0007669"/>
    <property type="project" value="UniProtKB-KW"/>
</dbReference>
<dbReference type="EMBL" id="JAWNGG020000181">
    <property type="protein sequence ID" value="KAK9298106.1"/>
    <property type="molecule type" value="Genomic_DNA"/>
</dbReference>
<feature type="transmembrane region" description="Helical" evidence="10">
    <location>
        <begin position="28"/>
        <end position="49"/>
    </location>
</feature>
<dbReference type="PANTHER" id="PTHR21137:SF35">
    <property type="entry name" value="ODORANT RECEPTOR 19A-RELATED"/>
    <property type="match status" value="1"/>
</dbReference>
<evidence type="ECO:0000313" key="12">
    <source>
        <dbReference type="Proteomes" id="UP001432146"/>
    </source>
</evidence>
<evidence type="ECO:0000256" key="1">
    <source>
        <dbReference type="ARBA" id="ARBA00004651"/>
    </source>
</evidence>